<evidence type="ECO:0000313" key="7">
    <source>
        <dbReference type="Ensembl" id="ENSCCRP00000162183.1"/>
    </source>
</evidence>
<evidence type="ECO:0000256" key="5">
    <source>
        <dbReference type="ARBA" id="ARBA00060954"/>
    </source>
</evidence>
<evidence type="ECO:0000256" key="1">
    <source>
        <dbReference type="ARBA" id="ARBA00004496"/>
    </source>
</evidence>
<dbReference type="OMA" id="SIGSHEC"/>
<dbReference type="Ensembl" id="ENSCCRT00000187568.1">
    <property type="protein sequence ID" value="ENSCCRP00000162183.1"/>
    <property type="gene ID" value="ENSCCRG00000024080.2"/>
</dbReference>
<evidence type="ECO:0000256" key="4">
    <source>
        <dbReference type="ARBA" id="ARBA00058770"/>
    </source>
</evidence>
<dbReference type="GO" id="GO:1902042">
    <property type="term" value="P:negative regulation of extrinsic apoptotic signaling pathway via death domain receptors"/>
    <property type="evidence" value="ECO:0007669"/>
    <property type="project" value="TreeGrafter"/>
</dbReference>
<dbReference type="FunFam" id="2.40.128.180:FF:000001">
    <property type="entry name" value="Fas apoptotic inhibitory molecule 1"/>
    <property type="match status" value="1"/>
</dbReference>
<accession>A0A9J8BZP2</accession>
<reference evidence="7" key="1">
    <citation type="submission" date="2025-08" db="UniProtKB">
        <authorList>
            <consortium name="Ensembl"/>
        </authorList>
    </citation>
    <scope>IDENTIFICATION</scope>
</reference>
<reference evidence="7" key="2">
    <citation type="submission" date="2025-09" db="UniProtKB">
        <authorList>
            <consortium name="Ensembl"/>
        </authorList>
    </citation>
    <scope>IDENTIFICATION</scope>
</reference>
<dbReference type="FunFam" id="2.40.128.180:FF:000002">
    <property type="entry name" value="Fas apoptotic inhibitory molecule 1"/>
    <property type="match status" value="1"/>
</dbReference>
<evidence type="ECO:0000256" key="6">
    <source>
        <dbReference type="ARBA" id="ARBA00069997"/>
    </source>
</evidence>
<sequence length="233" mass="26280">MLLSKLLHPRAQPAEITATPSRNFTNSSEYDDPQCRRRSSASREFCVIGTRRQKMSGDLVAVWDVALSDGVHRIEFEHGTTTGKRIIYIDGKEVIKRDWMFKLVGKETFHVGGTNTKATINIDAVSGFAYEYTLEINGQSLKKYMENRSKVTSTWLLNLDGIDCRVVLEKDTMDIWCNGQKMETAGEFVDDGTETHFTLGDHDCCIKAMSSGKRRDGIIHMLLLDGMEISESE</sequence>
<organism evidence="7 8">
    <name type="scientific">Cyprinus carpio carpio</name>
    <dbReference type="NCBI Taxonomy" id="630221"/>
    <lineage>
        <taxon>Eukaryota</taxon>
        <taxon>Metazoa</taxon>
        <taxon>Chordata</taxon>
        <taxon>Craniata</taxon>
        <taxon>Vertebrata</taxon>
        <taxon>Euteleostomi</taxon>
        <taxon>Actinopterygii</taxon>
        <taxon>Neopterygii</taxon>
        <taxon>Teleostei</taxon>
        <taxon>Ostariophysi</taxon>
        <taxon>Cypriniformes</taxon>
        <taxon>Cyprinidae</taxon>
        <taxon>Cyprininae</taxon>
        <taxon>Cyprinus</taxon>
    </lineage>
</organism>
<dbReference type="InterPro" id="IPR010695">
    <property type="entry name" value="FAIM1"/>
</dbReference>
<comment type="subcellular location">
    <subcellularLocation>
        <location evidence="1">Cytoplasm</location>
    </subcellularLocation>
</comment>
<evidence type="ECO:0000256" key="3">
    <source>
        <dbReference type="ARBA" id="ARBA00022703"/>
    </source>
</evidence>
<comment type="function">
    <text evidence="4">Plays a role as an inducible effector molecule that mediates Fas resistance produced by surface Ig engagement in B cells.</text>
</comment>
<comment type="similarity">
    <text evidence="5">Belongs to the FAIM1 family.</text>
</comment>
<dbReference type="PANTHER" id="PTHR13088:SF3">
    <property type="entry name" value="FAS APOPTOTIC INHIBITORY MOLECULE 1"/>
    <property type="match status" value="1"/>
</dbReference>
<dbReference type="GO" id="GO:0006915">
    <property type="term" value="P:apoptotic process"/>
    <property type="evidence" value="ECO:0007669"/>
    <property type="project" value="UniProtKB-KW"/>
</dbReference>
<dbReference type="GO" id="GO:0005737">
    <property type="term" value="C:cytoplasm"/>
    <property type="evidence" value="ECO:0007669"/>
    <property type="project" value="UniProtKB-SubCell"/>
</dbReference>
<evidence type="ECO:0000256" key="2">
    <source>
        <dbReference type="ARBA" id="ARBA00022490"/>
    </source>
</evidence>
<dbReference type="InterPro" id="IPR038513">
    <property type="entry name" value="FAIM1_dom_sf"/>
</dbReference>
<keyword evidence="8" id="KW-1185">Reference proteome</keyword>
<name>A0A9J8BZP2_CYPCA</name>
<dbReference type="GeneTree" id="ENSGT00390000007364"/>
<dbReference type="PANTHER" id="PTHR13088">
    <property type="entry name" value="FAS APOPTOTIC INHIBITORY MOLECULE FAIM"/>
    <property type="match status" value="1"/>
</dbReference>
<keyword evidence="2" id="KW-0963">Cytoplasm</keyword>
<proteinExistence type="inferred from homology"/>
<evidence type="ECO:0000313" key="8">
    <source>
        <dbReference type="Proteomes" id="UP001108240"/>
    </source>
</evidence>
<dbReference type="AlphaFoldDB" id="A0A9J8BZP2"/>
<dbReference type="Pfam" id="PF06905">
    <property type="entry name" value="FAIM1"/>
    <property type="match status" value="1"/>
</dbReference>
<keyword evidence="3" id="KW-0053">Apoptosis</keyword>
<dbReference type="Gene3D" id="2.40.128.180">
    <property type="match status" value="2"/>
</dbReference>
<dbReference type="Proteomes" id="UP001108240">
    <property type="component" value="Unplaced"/>
</dbReference>
<protein>
    <recommendedName>
        <fullName evidence="6">Fas apoptotic inhibitory molecule 1</fullName>
    </recommendedName>
</protein>